<accession>A0A173R3J8</accession>
<evidence type="ECO:0000313" key="7">
    <source>
        <dbReference type="EMBL" id="CUN97876.1"/>
    </source>
</evidence>
<dbReference type="SUPFAM" id="SSF63520">
    <property type="entry name" value="PTS-regulatory domain, PRD"/>
    <property type="match status" value="1"/>
</dbReference>
<dbReference type="EMBL" id="CZAY01000022">
    <property type="protein sequence ID" value="CUQ05164.1"/>
    <property type="molecule type" value="Genomic_DNA"/>
</dbReference>
<gene>
    <name evidence="6" type="primary">licR</name>
    <name evidence="7" type="ORF">ERS852408_01250</name>
    <name evidence="8" type="ORF">ERS852526_02685</name>
    <name evidence="6" type="ORF">ERS852573_00227</name>
</gene>
<dbReference type="Pfam" id="PF08279">
    <property type="entry name" value="HTH_11"/>
    <property type="match status" value="1"/>
</dbReference>
<sequence>MYNRKIKLIRALLGHERMSSAELMDKLDISQRTLRNEVKEINEILRQENVGIYSSNTGGYYLKAEEKQNVQKVLDRMIRKSKNVILPETPDERFLFGFTTLFFEKRPISIQRTAEKLFVSKTAMLQTKKEIQDACRWYHGLTIEVSSKGSRITGPEKIRRHALAEIMNYYTYGAILMERVITFLFGSEKYEDYIALYKALPAILQQYGYRLIDKAIEGFALDIFVSLMRREKGFELEEDAGDYETWPCVEEICRFLEKKEYDIPKQERSYMAECLRAKRILYTQGKTYEVPEEYTEITKEFLEIVDRKYHTDYRNNEELFTRLSVHIGKMIERIEQGYFETNPTLENVLEYYEREVRMAEELNQILQEKYQFIANVHEICYVAIYLKAYDFQRLKAVILCDIGESFADNMARQITDYCGEKIHILEKMSLAEYRLDPVPVDLVISGSRVYGVEFPKKTKIIYVDYLLKEENLKAIQEYLMKEGTDYDKDDCN</sequence>
<proteinExistence type="predicted"/>
<evidence type="ECO:0000256" key="3">
    <source>
        <dbReference type="ARBA" id="ARBA00023159"/>
    </source>
</evidence>
<evidence type="ECO:0000259" key="5">
    <source>
        <dbReference type="PROSITE" id="PS51372"/>
    </source>
</evidence>
<keyword evidence="1" id="KW-0677">Repeat</keyword>
<dbReference type="EMBL" id="CYXO01000001">
    <property type="protein sequence ID" value="CUM72316.1"/>
    <property type="molecule type" value="Genomic_DNA"/>
</dbReference>
<evidence type="ECO:0000256" key="2">
    <source>
        <dbReference type="ARBA" id="ARBA00023015"/>
    </source>
</evidence>
<dbReference type="InterPro" id="IPR007737">
    <property type="entry name" value="Mga_HTH"/>
</dbReference>
<dbReference type="InterPro" id="IPR036388">
    <property type="entry name" value="WH-like_DNA-bd_sf"/>
</dbReference>
<dbReference type="InterPro" id="IPR011608">
    <property type="entry name" value="PRD"/>
</dbReference>
<dbReference type="RefSeq" id="WP_055194432.1">
    <property type="nucleotide sequence ID" value="NZ_CYXO01000001.1"/>
</dbReference>
<evidence type="ECO:0000313" key="11">
    <source>
        <dbReference type="Proteomes" id="UP000095597"/>
    </source>
</evidence>
<evidence type="ECO:0000313" key="8">
    <source>
        <dbReference type="EMBL" id="CUQ05164.1"/>
    </source>
</evidence>
<evidence type="ECO:0000256" key="1">
    <source>
        <dbReference type="ARBA" id="ARBA00022737"/>
    </source>
</evidence>
<feature type="domain" description="PRD" evidence="5">
    <location>
        <begin position="289"/>
        <end position="396"/>
    </location>
</feature>
<dbReference type="Pfam" id="PF00874">
    <property type="entry name" value="PRD"/>
    <property type="match status" value="1"/>
</dbReference>
<dbReference type="Gene3D" id="1.10.1790.10">
    <property type="entry name" value="PRD domain"/>
    <property type="match status" value="1"/>
</dbReference>
<reference evidence="9 10" key="1">
    <citation type="submission" date="2015-09" db="EMBL/GenBank/DDBJ databases">
        <authorList>
            <consortium name="Pathogen Informatics"/>
        </authorList>
    </citation>
    <scope>NUCLEOTIDE SEQUENCE [LARGE SCALE GENOMIC DNA]</scope>
    <source>
        <strain evidence="7 9">2789STDY5608851</strain>
        <strain evidence="8 10">2789STDY5834914</strain>
        <strain evidence="6 11">2789STDY5834961</strain>
    </source>
</reference>
<dbReference type="GeneID" id="96229960"/>
<dbReference type="Pfam" id="PF05043">
    <property type="entry name" value="Mga"/>
    <property type="match status" value="1"/>
</dbReference>
<keyword evidence="3" id="KW-0010">Activator</keyword>
<dbReference type="EMBL" id="CYYM01000005">
    <property type="protein sequence ID" value="CUN97876.1"/>
    <property type="molecule type" value="Genomic_DNA"/>
</dbReference>
<keyword evidence="2" id="KW-0805">Transcription regulation</keyword>
<dbReference type="Proteomes" id="UP000095380">
    <property type="component" value="Unassembled WGS sequence"/>
</dbReference>
<dbReference type="InterPro" id="IPR050661">
    <property type="entry name" value="BglG_antiterminators"/>
</dbReference>
<evidence type="ECO:0000313" key="9">
    <source>
        <dbReference type="Proteomes" id="UP000095380"/>
    </source>
</evidence>
<dbReference type="InterPro" id="IPR036634">
    <property type="entry name" value="PRD_sf"/>
</dbReference>
<organism evidence="6 11">
    <name type="scientific">Dorea longicatena</name>
    <dbReference type="NCBI Taxonomy" id="88431"/>
    <lineage>
        <taxon>Bacteria</taxon>
        <taxon>Bacillati</taxon>
        <taxon>Bacillota</taxon>
        <taxon>Clostridia</taxon>
        <taxon>Lachnospirales</taxon>
        <taxon>Lachnospiraceae</taxon>
        <taxon>Dorea</taxon>
    </lineage>
</organism>
<keyword evidence="4" id="KW-0804">Transcription</keyword>
<dbReference type="InterPro" id="IPR013196">
    <property type="entry name" value="HTH_11"/>
</dbReference>
<dbReference type="GO" id="GO:0006355">
    <property type="term" value="P:regulation of DNA-templated transcription"/>
    <property type="evidence" value="ECO:0007669"/>
    <property type="project" value="InterPro"/>
</dbReference>
<evidence type="ECO:0000313" key="6">
    <source>
        <dbReference type="EMBL" id="CUM72316.1"/>
    </source>
</evidence>
<protein>
    <submittedName>
        <fullName evidence="6">Probable licABCH operon regulator</fullName>
    </submittedName>
</protein>
<dbReference type="Proteomes" id="UP000095485">
    <property type="component" value="Unassembled WGS sequence"/>
</dbReference>
<dbReference type="PROSITE" id="PS51372">
    <property type="entry name" value="PRD_2"/>
    <property type="match status" value="1"/>
</dbReference>
<dbReference type="AlphaFoldDB" id="A0A173R3J8"/>
<evidence type="ECO:0000256" key="4">
    <source>
        <dbReference type="ARBA" id="ARBA00023163"/>
    </source>
</evidence>
<dbReference type="OrthoDB" id="3175596at2"/>
<name>A0A173R3J8_9FIRM</name>
<dbReference type="PANTHER" id="PTHR30185:SF18">
    <property type="entry name" value="TRANSCRIPTIONAL REGULATOR MTLR"/>
    <property type="match status" value="1"/>
</dbReference>
<dbReference type="PANTHER" id="PTHR30185">
    <property type="entry name" value="CRYPTIC BETA-GLUCOSIDE BGL OPERON ANTITERMINATOR"/>
    <property type="match status" value="1"/>
</dbReference>
<evidence type="ECO:0000313" key="10">
    <source>
        <dbReference type="Proteomes" id="UP000095485"/>
    </source>
</evidence>
<dbReference type="Gene3D" id="1.10.10.10">
    <property type="entry name" value="Winged helix-like DNA-binding domain superfamily/Winged helix DNA-binding domain"/>
    <property type="match status" value="1"/>
</dbReference>
<dbReference type="Proteomes" id="UP000095597">
    <property type="component" value="Unassembled WGS sequence"/>
</dbReference>